<proteinExistence type="predicted"/>
<dbReference type="AlphaFoldDB" id="X1KXJ6"/>
<feature type="non-terminal residue" evidence="2">
    <location>
        <position position="449"/>
    </location>
</feature>
<dbReference type="SUPFAM" id="SSF56281">
    <property type="entry name" value="Metallo-hydrolase/oxidoreductase"/>
    <property type="match status" value="1"/>
</dbReference>
<dbReference type="PANTHER" id="PTHR43694:SF1">
    <property type="entry name" value="RIBONUCLEASE J"/>
    <property type="match status" value="1"/>
</dbReference>
<protein>
    <recommendedName>
        <fullName evidence="1">Metallo-beta-lactamase domain-containing protein</fullName>
    </recommendedName>
</protein>
<sequence length="449" mass="50580">MTSLTFHGGVGEIGGNKILLEDGDKRIWLDFGMSFKQSGLYFDEFLQPKKYNGVIDFLEMGLLPGVTDMAGFYRQDYLAHADMPTSPDAAYDGVFLSHAHADHANYIHFLRSDIPIYASEVTKRILASLEDTSSSGFNEFLNFKETFALRPKKTGEGMMKPKSEETKVARDFRALASGERVVVGDLTVEAMAVNHSIPGALGFLVHTPQGVIAYTGDIRFHGYGGALTRDFVKRAAEAQPITLICEGTRLDETESLTEQDVQERVAKVVLKTKNLVIANYPWKDIERLRSFYEVAKMTGRKLALSLKQAYLLKRLEGTDAGAPSLGDGNIVIYIDRKTWGLINKPHYPQNIVEQDYSAWEREFLSSTNRVTCDDIHRHQSDFIVRIDFFDLTDLINIRPDDGSCYIRSITEPFDEEGEIELERVENWLKHFGLYPYEQVHASGHASGPE</sequence>
<comment type="caution">
    <text evidence="2">The sequence shown here is derived from an EMBL/GenBank/DDBJ whole genome shotgun (WGS) entry which is preliminary data.</text>
</comment>
<name>X1KXJ6_9ZZZZ</name>
<gene>
    <name evidence="2" type="ORF">S06H3_13031</name>
</gene>
<evidence type="ECO:0000259" key="1">
    <source>
        <dbReference type="SMART" id="SM00849"/>
    </source>
</evidence>
<dbReference type="PANTHER" id="PTHR43694">
    <property type="entry name" value="RIBONUCLEASE J"/>
    <property type="match status" value="1"/>
</dbReference>
<dbReference type="Pfam" id="PF12706">
    <property type="entry name" value="Lactamase_B_2"/>
    <property type="match status" value="1"/>
</dbReference>
<evidence type="ECO:0000313" key="2">
    <source>
        <dbReference type="EMBL" id="GAI11802.1"/>
    </source>
</evidence>
<dbReference type="InterPro" id="IPR001279">
    <property type="entry name" value="Metallo-B-lactamas"/>
</dbReference>
<reference evidence="2" key="1">
    <citation type="journal article" date="2014" name="Front. Microbiol.">
        <title>High frequency of phylogenetically diverse reductive dehalogenase-homologous genes in deep subseafloor sedimentary metagenomes.</title>
        <authorList>
            <person name="Kawai M."/>
            <person name="Futagami T."/>
            <person name="Toyoda A."/>
            <person name="Takaki Y."/>
            <person name="Nishi S."/>
            <person name="Hori S."/>
            <person name="Arai W."/>
            <person name="Tsubouchi T."/>
            <person name="Morono Y."/>
            <person name="Uchiyama I."/>
            <person name="Ito T."/>
            <person name="Fujiyama A."/>
            <person name="Inagaki F."/>
            <person name="Takami H."/>
        </authorList>
    </citation>
    <scope>NUCLEOTIDE SEQUENCE</scope>
    <source>
        <strain evidence="2">Expedition CK06-06</strain>
    </source>
</reference>
<dbReference type="EMBL" id="BARV01006361">
    <property type="protein sequence ID" value="GAI11802.1"/>
    <property type="molecule type" value="Genomic_DNA"/>
</dbReference>
<accession>X1KXJ6</accession>
<dbReference type="InterPro" id="IPR036866">
    <property type="entry name" value="RibonucZ/Hydroxyglut_hydro"/>
</dbReference>
<dbReference type="Gene3D" id="3.60.15.10">
    <property type="entry name" value="Ribonuclease Z/Hydroxyacylglutathione hydrolase-like"/>
    <property type="match status" value="1"/>
</dbReference>
<feature type="domain" description="Metallo-beta-lactamase" evidence="1">
    <location>
        <begin position="14"/>
        <end position="280"/>
    </location>
</feature>
<dbReference type="SMART" id="SM00849">
    <property type="entry name" value="Lactamase_B"/>
    <property type="match status" value="1"/>
</dbReference>
<organism evidence="2">
    <name type="scientific">marine sediment metagenome</name>
    <dbReference type="NCBI Taxonomy" id="412755"/>
    <lineage>
        <taxon>unclassified sequences</taxon>
        <taxon>metagenomes</taxon>
        <taxon>ecological metagenomes</taxon>
    </lineage>
</organism>
<dbReference type="CDD" id="cd07732">
    <property type="entry name" value="metallo-hydrolase-like_MBL-fold"/>
    <property type="match status" value="1"/>
</dbReference>